<sequence length="107" mass="12286">TFALAHLAVVNGFTAYWLEQQKLPDPKIVAMEFQKLPDLPFTDSNRKTILELLRDFFGFFFLGLVLFTTKGVVEDKETKIKESMRLMGLGEVVYWLSWLLIGLQIGT</sequence>
<protein>
    <submittedName>
        <fullName evidence="2">Uncharacterized protein</fullName>
    </submittedName>
</protein>
<name>A0AAV2IKW1_LYMST</name>
<keyword evidence="1" id="KW-0472">Membrane</keyword>
<proteinExistence type="predicted"/>
<reference evidence="2 3" key="1">
    <citation type="submission" date="2024-04" db="EMBL/GenBank/DDBJ databases">
        <authorList>
            <consortium name="Genoscope - CEA"/>
            <person name="William W."/>
        </authorList>
    </citation>
    <scope>NUCLEOTIDE SEQUENCE [LARGE SCALE GENOMIC DNA]</scope>
</reference>
<organism evidence="2 3">
    <name type="scientific">Lymnaea stagnalis</name>
    <name type="common">Great pond snail</name>
    <name type="synonym">Helix stagnalis</name>
    <dbReference type="NCBI Taxonomy" id="6523"/>
    <lineage>
        <taxon>Eukaryota</taxon>
        <taxon>Metazoa</taxon>
        <taxon>Spiralia</taxon>
        <taxon>Lophotrochozoa</taxon>
        <taxon>Mollusca</taxon>
        <taxon>Gastropoda</taxon>
        <taxon>Heterobranchia</taxon>
        <taxon>Euthyneura</taxon>
        <taxon>Panpulmonata</taxon>
        <taxon>Hygrophila</taxon>
        <taxon>Lymnaeoidea</taxon>
        <taxon>Lymnaeidae</taxon>
        <taxon>Lymnaea</taxon>
    </lineage>
</organism>
<keyword evidence="1" id="KW-1133">Transmembrane helix</keyword>
<evidence type="ECO:0000313" key="2">
    <source>
        <dbReference type="EMBL" id="CAL1545769.1"/>
    </source>
</evidence>
<keyword evidence="3" id="KW-1185">Reference proteome</keyword>
<accession>A0AAV2IKW1</accession>
<evidence type="ECO:0000256" key="1">
    <source>
        <dbReference type="SAM" id="Phobius"/>
    </source>
</evidence>
<feature type="non-terminal residue" evidence="2">
    <location>
        <position position="107"/>
    </location>
</feature>
<comment type="caution">
    <text evidence="2">The sequence shown here is derived from an EMBL/GenBank/DDBJ whole genome shotgun (WGS) entry which is preliminary data.</text>
</comment>
<feature type="transmembrane region" description="Helical" evidence="1">
    <location>
        <begin position="56"/>
        <end position="73"/>
    </location>
</feature>
<dbReference type="AlphaFoldDB" id="A0AAV2IKW1"/>
<keyword evidence="1" id="KW-0812">Transmembrane</keyword>
<dbReference type="EMBL" id="CAXITT010000733">
    <property type="protein sequence ID" value="CAL1545769.1"/>
    <property type="molecule type" value="Genomic_DNA"/>
</dbReference>
<feature type="non-terminal residue" evidence="2">
    <location>
        <position position="1"/>
    </location>
</feature>
<dbReference type="Proteomes" id="UP001497497">
    <property type="component" value="Unassembled WGS sequence"/>
</dbReference>
<feature type="transmembrane region" description="Helical" evidence="1">
    <location>
        <begin position="85"/>
        <end position="105"/>
    </location>
</feature>
<evidence type="ECO:0000313" key="3">
    <source>
        <dbReference type="Proteomes" id="UP001497497"/>
    </source>
</evidence>
<gene>
    <name evidence="2" type="ORF">GSLYS_00019146001</name>
</gene>